<dbReference type="Pfam" id="PF14289">
    <property type="entry name" value="DUF4369"/>
    <property type="match status" value="1"/>
</dbReference>
<organism evidence="7 8">
    <name type="scientific">Niastella vici</name>
    <dbReference type="NCBI Taxonomy" id="1703345"/>
    <lineage>
        <taxon>Bacteria</taxon>
        <taxon>Pseudomonadati</taxon>
        <taxon>Bacteroidota</taxon>
        <taxon>Chitinophagia</taxon>
        <taxon>Chitinophagales</taxon>
        <taxon>Chitinophagaceae</taxon>
        <taxon>Niastella</taxon>
    </lineage>
</organism>
<dbReference type="InterPro" id="IPR017937">
    <property type="entry name" value="Thioredoxin_CS"/>
</dbReference>
<gene>
    <name evidence="7" type="ORF">A3860_11695</name>
</gene>
<dbReference type="InterPro" id="IPR025380">
    <property type="entry name" value="DUF4369"/>
</dbReference>
<dbReference type="EMBL" id="LVYD01000124">
    <property type="protein sequence ID" value="OQP57216.1"/>
    <property type="molecule type" value="Genomic_DNA"/>
</dbReference>
<dbReference type="GO" id="GO:0016209">
    <property type="term" value="F:antioxidant activity"/>
    <property type="evidence" value="ECO:0007669"/>
    <property type="project" value="InterPro"/>
</dbReference>
<dbReference type="SUPFAM" id="SSF52833">
    <property type="entry name" value="Thioredoxin-like"/>
    <property type="match status" value="1"/>
</dbReference>
<comment type="subcellular location">
    <subcellularLocation>
        <location evidence="1">Cell envelope</location>
    </subcellularLocation>
</comment>
<dbReference type="RefSeq" id="WP_081156179.1">
    <property type="nucleotide sequence ID" value="NZ_LVYD01000124.1"/>
</dbReference>
<dbReference type="GO" id="GO:0030313">
    <property type="term" value="C:cell envelope"/>
    <property type="evidence" value="ECO:0007669"/>
    <property type="project" value="UniProtKB-SubCell"/>
</dbReference>
<keyword evidence="5" id="KW-0732">Signal</keyword>
<evidence type="ECO:0000259" key="6">
    <source>
        <dbReference type="PROSITE" id="PS51352"/>
    </source>
</evidence>
<reference evidence="7 8" key="1">
    <citation type="submission" date="2016-03" db="EMBL/GenBank/DDBJ databases">
        <title>Niastella vici sp. nov., isolated from farmland soil.</title>
        <authorList>
            <person name="Chen L."/>
            <person name="Wang D."/>
            <person name="Yang S."/>
            <person name="Wang G."/>
        </authorList>
    </citation>
    <scope>NUCLEOTIDE SEQUENCE [LARGE SCALE GENOMIC DNA]</scope>
    <source>
        <strain evidence="7 8">DJ57</strain>
    </source>
</reference>
<evidence type="ECO:0000313" key="7">
    <source>
        <dbReference type="EMBL" id="OQP57216.1"/>
    </source>
</evidence>
<keyword evidence="2" id="KW-0201">Cytochrome c-type biogenesis</keyword>
<dbReference type="Proteomes" id="UP000192796">
    <property type="component" value="Unassembled WGS sequence"/>
</dbReference>
<dbReference type="GO" id="GO:0017004">
    <property type="term" value="P:cytochrome complex assembly"/>
    <property type="evidence" value="ECO:0007669"/>
    <property type="project" value="UniProtKB-KW"/>
</dbReference>
<accession>A0A1V9FG80</accession>
<sequence length="327" mass="37100">MKYWSTLVIIWLLSIASQAQTTTLNLSGEVLNAQPAMVYLQKFDNKIFHTVDSARVKKGKFEFHTALLLPELYGVSIDTNRVPLYIFLDKEKISVQLDSAKGYSTSLVKGSVLQDQFNDFKKEPAINISDYIKAHPASLVTAYILYRNYSYRLTPAQIEENIALLDPSLHNTAYVNTLKELVRTLNGLAVGKKAPDIIGNSPEGTPVKLSAHYQKYTLIDFWASWCAPCRKENPNVVAAFQKYKDKGFNVFGVSLDKSRDSWIKAIENDHLNWLQVSELNYWNSEIAKTFGVRAIPSNFLIDEHGIIVARNLRGEELQKKLDELLNH</sequence>
<dbReference type="PROSITE" id="PS51352">
    <property type="entry name" value="THIOREDOXIN_2"/>
    <property type="match status" value="1"/>
</dbReference>
<evidence type="ECO:0000256" key="3">
    <source>
        <dbReference type="ARBA" id="ARBA00023157"/>
    </source>
</evidence>
<dbReference type="PANTHER" id="PTHR42852:SF6">
    <property type="entry name" value="THIOL:DISULFIDE INTERCHANGE PROTEIN DSBE"/>
    <property type="match status" value="1"/>
</dbReference>
<feature type="domain" description="Thioredoxin" evidence="6">
    <location>
        <begin position="188"/>
        <end position="327"/>
    </location>
</feature>
<keyword evidence="8" id="KW-1185">Reference proteome</keyword>
<evidence type="ECO:0000256" key="5">
    <source>
        <dbReference type="SAM" id="SignalP"/>
    </source>
</evidence>
<dbReference type="InterPro" id="IPR013766">
    <property type="entry name" value="Thioredoxin_domain"/>
</dbReference>
<dbReference type="InterPro" id="IPR036249">
    <property type="entry name" value="Thioredoxin-like_sf"/>
</dbReference>
<dbReference type="InterPro" id="IPR050553">
    <property type="entry name" value="Thioredoxin_ResA/DsbE_sf"/>
</dbReference>
<evidence type="ECO:0000256" key="2">
    <source>
        <dbReference type="ARBA" id="ARBA00022748"/>
    </source>
</evidence>
<evidence type="ECO:0000313" key="8">
    <source>
        <dbReference type="Proteomes" id="UP000192796"/>
    </source>
</evidence>
<keyword evidence="4" id="KW-0676">Redox-active center</keyword>
<dbReference type="OrthoDB" id="6399635at2"/>
<keyword evidence="3" id="KW-1015">Disulfide bond</keyword>
<dbReference type="Pfam" id="PF00578">
    <property type="entry name" value="AhpC-TSA"/>
    <property type="match status" value="1"/>
</dbReference>
<dbReference type="CDD" id="cd02966">
    <property type="entry name" value="TlpA_like_family"/>
    <property type="match status" value="1"/>
</dbReference>
<dbReference type="PANTHER" id="PTHR42852">
    <property type="entry name" value="THIOL:DISULFIDE INTERCHANGE PROTEIN DSBE"/>
    <property type="match status" value="1"/>
</dbReference>
<dbReference type="Gene3D" id="3.40.30.10">
    <property type="entry name" value="Glutaredoxin"/>
    <property type="match status" value="1"/>
</dbReference>
<protein>
    <submittedName>
        <fullName evidence="7">Alkyl hydroperoxide reductase</fullName>
    </submittedName>
</protein>
<dbReference type="STRING" id="1703345.A3860_11695"/>
<proteinExistence type="predicted"/>
<evidence type="ECO:0000256" key="1">
    <source>
        <dbReference type="ARBA" id="ARBA00004196"/>
    </source>
</evidence>
<feature type="chain" id="PRO_5010691425" evidence="5">
    <location>
        <begin position="20"/>
        <end position="327"/>
    </location>
</feature>
<dbReference type="InterPro" id="IPR000866">
    <property type="entry name" value="AhpC/TSA"/>
</dbReference>
<dbReference type="AlphaFoldDB" id="A0A1V9FG80"/>
<dbReference type="PROSITE" id="PS00194">
    <property type="entry name" value="THIOREDOXIN_1"/>
    <property type="match status" value="1"/>
</dbReference>
<comment type="caution">
    <text evidence="7">The sequence shown here is derived from an EMBL/GenBank/DDBJ whole genome shotgun (WGS) entry which is preliminary data.</text>
</comment>
<feature type="signal peptide" evidence="5">
    <location>
        <begin position="1"/>
        <end position="19"/>
    </location>
</feature>
<name>A0A1V9FG80_9BACT</name>
<evidence type="ECO:0000256" key="4">
    <source>
        <dbReference type="ARBA" id="ARBA00023284"/>
    </source>
</evidence>
<dbReference type="GO" id="GO:0016491">
    <property type="term" value="F:oxidoreductase activity"/>
    <property type="evidence" value="ECO:0007669"/>
    <property type="project" value="InterPro"/>
</dbReference>